<gene>
    <name evidence="1" type="ORF">TSPI_07366</name>
</gene>
<dbReference type="EMBL" id="JBEUSY010000258">
    <property type="protein sequence ID" value="KAL1240198.1"/>
    <property type="molecule type" value="Genomic_DNA"/>
</dbReference>
<dbReference type="Proteomes" id="UP001558632">
    <property type="component" value="Unassembled WGS sequence"/>
</dbReference>
<proteinExistence type="predicted"/>
<keyword evidence="2" id="KW-1185">Reference proteome</keyword>
<accession>A0ABR3KKL5</accession>
<evidence type="ECO:0000313" key="2">
    <source>
        <dbReference type="Proteomes" id="UP001558632"/>
    </source>
</evidence>
<sequence>MHRNSLLQEESSDEFLAFGYPCKLFDSRGGRDCADESADLIPLHCNRKILVDRIMSLFGYQMDFIKEIVLVVDLIRLVYKHR</sequence>
<name>A0ABR3KKL5_TRISP</name>
<reference evidence="1 2" key="1">
    <citation type="submission" date="2024-07" db="EMBL/GenBank/DDBJ databases">
        <title>Enhanced genomic and transcriptomic resources for Trichinella pseudospiralis and T. spiralis underpin the discovery of pronounced molecular differences between stages and species.</title>
        <authorList>
            <person name="Pasi K.K."/>
            <person name="La Rosa G."/>
            <person name="Gomez-Morales M.A."/>
            <person name="Tosini F."/>
            <person name="Sumanam S."/>
            <person name="Young N.D."/>
            <person name="Chang B.C."/>
            <person name="Robin G.B."/>
        </authorList>
    </citation>
    <scope>NUCLEOTIDE SEQUENCE [LARGE SCALE GENOMIC DNA]</scope>
    <source>
        <strain evidence="1">ISS534</strain>
    </source>
</reference>
<evidence type="ECO:0000313" key="1">
    <source>
        <dbReference type="EMBL" id="KAL1240198.1"/>
    </source>
</evidence>
<comment type="caution">
    <text evidence="1">The sequence shown here is derived from an EMBL/GenBank/DDBJ whole genome shotgun (WGS) entry which is preliminary data.</text>
</comment>
<protein>
    <submittedName>
        <fullName evidence="1">Suppressor of white-apricot,Splicing factor</fullName>
    </submittedName>
</protein>
<organism evidence="1 2">
    <name type="scientific">Trichinella spiralis</name>
    <name type="common">Trichina worm</name>
    <dbReference type="NCBI Taxonomy" id="6334"/>
    <lineage>
        <taxon>Eukaryota</taxon>
        <taxon>Metazoa</taxon>
        <taxon>Ecdysozoa</taxon>
        <taxon>Nematoda</taxon>
        <taxon>Enoplea</taxon>
        <taxon>Dorylaimia</taxon>
        <taxon>Trichinellida</taxon>
        <taxon>Trichinellidae</taxon>
        <taxon>Trichinella</taxon>
    </lineage>
</organism>